<gene>
    <name evidence="1" type="ORF">M9H77_26445</name>
</gene>
<protein>
    <submittedName>
        <fullName evidence="1">Uncharacterized protein</fullName>
    </submittedName>
</protein>
<dbReference type="EMBL" id="CM044706">
    <property type="protein sequence ID" value="KAI5657652.1"/>
    <property type="molecule type" value="Genomic_DNA"/>
</dbReference>
<dbReference type="Proteomes" id="UP001060085">
    <property type="component" value="Linkage Group LG06"/>
</dbReference>
<comment type="caution">
    <text evidence="1">The sequence shown here is derived from an EMBL/GenBank/DDBJ whole genome shotgun (WGS) entry which is preliminary data.</text>
</comment>
<accession>A0ACC0AB22</accession>
<organism evidence="1 2">
    <name type="scientific">Catharanthus roseus</name>
    <name type="common">Madagascar periwinkle</name>
    <name type="synonym">Vinca rosea</name>
    <dbReference type="NCBI Taxonomy" id="4058"/>
    <lineage>
        <taxon>Eukaryota</taxon>
        <taxon>Viridiplantae</taxon>
        <taxon>Streptophyta</taxon>
        <taxon>Embryophyta</taxon>
        <taxon>Tracheophyta</taxon>
        <taxon>Spermatophyta</taxon>
        <taxon>Magnoliopsida</taxon>
        <taxon>eudicotyledons</taxon>
        <taxon>Gunneridae</taxon>
        <taxon>Pentapetalae</taxon>
        <taxon>asterids</taxon>
        <taxon>lamiids</taxon>
        <taxon>Gentianales</taxon>
        <taxon>Apocynaceae</taxon>
        <taxon>Rauvolfioideae</taxon>
        <taxon>Vinceae</taxon>
        <taxon>Catharanthinae</taxon>
        <taxon>Catharanthus</taxon>
    </lineage>
</organism>
<sequence>MKKGDDEVGGYYGWWLSPSVAYSNIIKELKTTNGMNVTKGHLKNRMKTLEECFNECYDIFKNGRLSGFAWNPLKRSNKRWENKENGQQVNSIDEIDHLVSQNIIELEEFSAIPRRMNEHPKIIAAQQQKKSDVQSSKKRKMSNDEEFDVLKGDLHTVAEVIREGNSIMEKSSLRFILRKTSLTSWLLLRLKIRL</sequence>
<keyword evidence="2" id="KW-1185">Reference proteome</keyword>
<evidence type="ECO:0000313" key="2">
    <source>
        <dbReference type="Proteomes" id="UP001060085"/>
    </source>
</evidence>
<reference evidence="2" key="1">
    <citation type="journal article" date="2023" name="Nat. Plants">
        <title>Single-cell RNA sequencing provides a high-resolution roadmap for understanding the multicellular compartmentation of specialized metabolism.</title>
        <authorList>
            <person name="Sun S."/>
            <person name="Shen X."/>
            <person name="Li Y."/>
            <person name="Li Y."/>
            <person name="Wang S."/>
            <person name="Li R."/>
            <person name="Zhang H."/>
            <person name="Shen G."/>
            <person name="Guo B."/>
            <person name="Wei J."/>
            <person name="Xu J."/>
            <person name="St-Pierre B."/>
            <person name="Chen S."/>
            <person name="Sun C."/>
        </authorList>
    </citation>
    <scope>NUCLEOTIDE SEQUENCE [LARGE SCALE GENOMIC DNA]</scope>
</reference>
<evidence type="ECO:0000313" key="1">
    <source>
        <dbReference type="EMBL" id="KAI5657652.1"/>
    </source>
</evidence>
<proteinExistence type="predicted"/>
<name>A0ACC0AB22_CATRO</name>